<protein>
    <submittedName>
        <fullName evidence="1">Uncharacterized protein</fullName>
    </submittedName>
</protein>
<organism evidence="1 2">
    <name type="scientific">Araneus ventricosus</name>
    <name type="common">Orbweaver spider</name>
    <name type="synonym">Epeira ventricosa</name>
    <dbReference type="NCBI Taxonomy" id="182803"/>
    <lineage>
        <taxon>Eukaryota</taxon>
        <taxon>Metazoa</taxon>
        <taxon>Ecdysozoa</taxon>
        <taxon>Arthropoda</taxon>
        <taxon>Chelicerata</taxon>
        <taxon>Arachnida</taxon>
        <taxon>Araneae</taxon>
        <taxon>Araneomorphae</taxon>
        <taxon>Entelegynae</taxon>
        <taxon>Araneoidea</taxon>
        <taxon>Araneidae</taxon>
        <taxon>Araneus</taxon>
    </lineage>
</organism>
<name>A0A4Y2VP90_ARAVE</name>
<keyword evidence="2" id="KW-1185">Reference proteome</keyword>
<evidence type="ECO:0000313" key="2">
    <source>
        <dbReference type="Proteomes" id="UP000499080"/>
    </source>
</evidence>
<dbReference type="AlphaFoldDB" id="A0A4Y2VP90"/>
<evidence type="ECO:0000313" key="1">
    <source>
        <dbReference type="EMBL" id="GBO27165.1"/>
    </source>
</evidence>
<reference evidence="1 2" key="1">
    <citation type="journal article" date="2019" name="Sci. Rep.">
        <title>Orb-weaving spider Araneus ventricosus genome elucidates the spidroin gene catalogue.</title>
        <authorList>
            <person name="Kono N."/>
            <person name="Nakamura H."/>
            <person name="Ohtoshi R."/>
            <person name="Moran D.A.P."/>
            <person name="Shinohara A."/>
            <person name="Yoshida Y."/>
            <person name="Fujiwara M."/>
            <person name="Mori M."/>
            <person name="Tomita M."/>
            <person name="Arakawa K."/>
        </authorList>
    </citation>
    <scope>NUCLEOTIDE SEQUENCE [LARGE SCALE GENOMIC DNA]</scope>
</reference>
<dbReference type="OrthoDB" id="6118231at2759"/>
<gene>
    <name evidence="1" type="ORF">AVEN_111516_1</name>
</gene>
<dbReference type="PANTHER" id="PTHR46060:SF1">
    <property type="entry name" value="MARINER MOS1 TRANSPOSASE-LIKE PROTEIN"/>
    <property type="match status" value="1"/>
</dbReference>
<dbReference type="InterPro" id="IPR052709">
    <property type="entry name" value="Transposase-MT_Hybrid"/>
</dbReference>
<dbReference type="PANTHER" id="PTHR46060">
    <property type="entry name" value="MARINER MOS1 TRANSPOSASE-LIKE PROTEIN"/>
    <property type="match status" value="1"/>
</dbReference>
<sequence length="148" mass="16193">MSSLEQSANIKFCVLLEKSPSETLEMPKKAYGNVAMKTRLCTSGTSVFVKVAETSKMTLGLGAPSLPPQMKMSSAFEKSCVRTDELTIDAFASELGISHGSVHSILHDELNMHRICLHMVPKMLSPEQKEQCQTQCYHSGTPSRPSTS</sequence>
<comment type="caution">
    <text evidence="1">The sequence shown here is derived from an EMBL/GenBank/DDBJ whole genome shotgun (WGS) entry which is preliminary data.</text>
</comment>
<accession>A0A4Y2VP90</accession>
<proteinExistence type="predicted"/>
<dbReference type="Proteomes" id="UP000499080">
    <property type="component" value="Unassembled WGS sequence"/>
</dbReference>
<dbReference type="EMBL" id="BGPR01050148">
    <property type="protein sequence ID" value="GBO27165.1"/>
    <property type="molecule type" value="Genomic_DNA"/>
</dbReference>